<evidence type="ECO:0000256" key="4">
    <source>
        <dbReference type="ARBA" id="ARBA00013750"/>
    </source>
</evidence>
<dbReference type="FunFam" id="2.60.40.790:FF:000022">
    <property type="entry name" value="Protein SHQ1 homolog"/>
    <property type="match status" value="1"/>
</dbReference>
<dbReference type="InParanoid" id="A0A1S3JWM7"/>
<dbReference type="InterPro" id="IPR008978">
    <property type="entry name" value="HSP20-like_chaperone"/>
</dbReference>
<reference evidence="11" key="1">
    <citation type="submission" date="2025-08" db="UniProtKB">
        <authorList>
            <consortium name="RefSeq"/>
        </authorList>
    </citation>
    <scope>IDENTIFICATION</scope>
    <source>
        <tissue evidence="11">Gonads</tissue>
    </source>
</reference>
<dbReference type="PANTHER" id="PTHR12967">
    <property type="entry name" value="PROTEIN SHQ1 HOMOLOG"/>
    <property type="match status" value="1"/>
</dbReference>
<dbReference type="AlphaFoldDB" id="A0A1S3JWM7"/>
<dbReference type="Gene3D" id="2.60.40.790">
    <property type="match status" value="1"/>
</dbReference>
<dbReference type="SUPFAM" id="SSF49764">
    <property type="entry name" value="HSP20-like chaperones"/>
    <property type="match status" value="1"/>
</dbReference>
<dbReference type="InterPro" id="IPR007052">
    <property type="entry name" value="CS_dom"/>
</dbReference>
<dbReference type="OMA" id="HNIESAW"/>
<feature type="region of interest" description="Disordered" evidence="8">
    <location>
        <begin position="443"/>
        <end position="496"/>
    </location>
</feature>
<sequence length="580" mass="65283">MLTPAFELSQDETFLILIVRVPFAKVSETEIFIEENEVKFYSQPYYLCLTLPGNVIEDGRETAQYEAESGSFTIRIPKEVPGQWFEGLDMLTKLLAPKGESSASLPVMEVLGEDISASGDDTLDDATMFEDFDWQYPQKPFVEEAVCLNGPTYGFANRRHGVFKRLQEEMLGIIDLSDPDSVTVNERSKLMTSSEKAHFDEDHYLFDLFQNDDQLTPILSYQPVWYKYKPELPVEFSEEEKERMMQLPRKQYLLDKTELVQVLLALIDIVYAFAYNHRTTEGESTVESAWTIKKISSTLSWLGVHQSIQNTVLTSFRRSLCFPLFRNWDLSRKVLKDTLMIFKSGRNRILKCLLEIHKIFANSDLCYILNDLYITDYCVWVQSVSEKQIASVFHSLKEIKVNKSDVDLDLVELEQAAKMVQEEEEEEESDGLAQGLAQVSLNASSSGRLPSPENDQESSSLEESDTTEIGSDESESESDSSAVVSNDESDSVNINSHASKKAMLSVKLPENMAVCTPMSIGTNPCSKQDQSEVSGTGHSSKSVLEVLTSICPAGSSSEDEVYVGVVQESEPKRTPLIEEI</sequence>
<evidence type="ECO:0000256" key="7">
    <source>
        <dbReference type="SAM" id="Coils"/>
    </source>
</evidence>
<dbReference type="Pfam" id="PF21413">
    <property type="entry name" value="SHQ1-like_CS"/>
    <property type="match status" value="1"/>
</dbReference>
<proteinExistence type="inferred from homology"/>
<keyword evidence="5" id="KW-0963">Cytoplasm</keyword>
<protein>
    <recommendedName>
        <fullName evidence="4">Protein SHQ1 homolog</fullName>
    </recommendedName>
</protein>
<dbReference type="FunCoup" id="A0A1S3JWM7">
    <property type="interactions" value="1250"/>
</dbReference>
<comment type="similarity">
    <text evidence="3">Belongs to the SHQ1 family.</text>
</comment>
<dbReference type="GO" id="GO:0005829">
    <property type="term" value="C:cytosol"/>
    <property type="evidence" value="ECO:0007669"/>
    <property type="project" value="UniProtKB-SubCell"/>
</dbReference>
<keyword evidence="10" id="KW-1185">Reference proteome</keyword>
<keyword evidence="7" id="KW-0175">Coiled coil</keyword>
<dbReference type="OrthoDB" id="73639at2759"/>
<name>A0A1S3JWM7_LINAN</name>
<dbReference type="Pfam" id="PF04925">
    <property type="entry name" value="SHQ1"/>
    <property type="match status" value="1"/>
</dbReference>
<dbReference type="RefSeq" id="XP_013414830.1">
    <property type="nucleotide sequence ID" value="XM_013559376.1"/>
</dbReference>
<dbReference type="InterPro" id="IPR007009">
    <property type="entry name" value="Shq1_C"/>
</dbReference>
<accession>A0A1S3JWM7</accession>
<dbReference type="GO" id="GO:0051082">
    <property type="term" value="F:unfolded protein binding"/>
    <property type="evidence" value="ECO:0007669"/>
    <property type="project" value="TreeGrafter"/>
</dbReference>
<evidence type="ECO:0000256" key="8">
    <source>
        <dbReference type="SAM" id="MobiDB-lite"/>
    </source>
</evidence>
<organism evidence="10 11">
    <name type="scientific">Lingula anatina</name>
    <name type="common">Brachiopod</name>
    <name type="synonym">Lingula unguis</name>
    <dbReference type="NCBI Taxonomy" id="7574"/>
    <lineage>
        <taxon>Eukaryota</taxon>
        <taxon>Metazoa</taxon>
        <taxon>Spiralia</taxon>
        <taxon>Lophotrochozoa</taxon>
        <taxon>Brachiopoda</taxon>
        <taxon>Linguliformea</taxon>
        <taxon>Lingulata</taxon>
        <taxon>Lingulida</taxon>
        <taxon>Linguloidea</taxon>
        <taxon>Lingulidae</taxon>
        <taxon>Lingula</taxon>
    </lineage>
</organism>
<evidence type="ECO:0000256" key="5">
    <source>
        <dbReference type="ARBA" id="ARBA00022490"/>
    </source>
</evidence>
<comment type="subcellular location">
    <subcellularLocation>
        <location evidence="1">Cytoplasm</location>
        <location evidence="1">Cytosol</location>
    </subcellularLocation>
    <subcellularLocation>
        <location evidence="2">Nucleus</location>
        <location evidence="2">Nucleoplasm</location>
    </subcellularLocation>
</comment>
<dbReference type="KEGG" id="lak:106176831"/>
<feature type="region of interest" description="Disordered" evidence="8">
    <location>
        <begin position="521"/>
        <end position="540"/>
    </location>
</feature>
<keyword evidence="6" id="KW-0539">Nucleus</keyword>
<feature type="compositionally biased region" description="Low complexity" evidence="8">
    <location>
        <begin position="479"/>
        <end position="496"/>
    </location>
</feature>
<dbReference type="PANTHER" id="PTHR12967:SF0">
    <property type="entry name" value="PROTEIN SHQ1 HOMOLOG"/>
    <property type="match status" value="1"/>
</dbReference>
<evidence type="ECO:0000313" key="11">
    <source>
        <dbReference type="RefSeq" id="XP_013414830.1"/>
    </source>
</evidence>
<dbReference type="GeneID" id="106176831"/>
<evidence type="ECO:0000313" key="10">
    <source>
        <dbReference type="Proteomes" id="UP000085678"/>
    </source>
</evidence>
<feature type="compositionally biased region" description="Acidic residues" evidence="8">
    <location>
        <begin position="454"/>
        <end position="478"/>
    </location>
</feature>
<dbReference type="Proteomes" id="UP000085678">
    <property type="component" value="Unplaced"/>
</dbReference>
<evidence type="ECO:0000256" key="6">
    <source>
        <dbReference type="ARBA" id="ARBA00023242"/>
    </source>
</evidence>
<dbReference type="GO" id="GO:0005654">
    <property type="term" value="C:nucleoplasm"/>
    <property type="evidence" value="ECO:0007669"/>
    <property type="project" value="UniProtKB-SubCell"/>
</dbReference>
<gene>
    <name evidence="11" type="primary">LOC106176831</name>
</gene>
<dbReference type="STRING" id="7574.A0A1S3JWM7"/>
<dbReference type="GO" id="GO:0000493">
    <property type="term" value="P:box H/ACA snoRNP assembly"/>
    <property type="evidence" value="ECO:0007669"/>
    <property type="project" value="InterPro"/>
</dbReference>
<evidence type="ECO:0000256" key="1">
    <source>
        <dbReference type="ARBA" id="ARBA00004514"/>
    </source>
</evidence>
<evidence type="ECO:0000256" key="2">
    <source>
        <dbReference type="ARBA" id="ARBA00004642"/>
    </source>
</evidence>
<dbReference type="InterPro" id="IPR039742">
    <property type="entry name" value="Shq1"/>
</dbReference>
<evidence type="ECO:0000256" key="3">
    <source>
        <dbReference type="ARBA" id="ARBA00005607"/>
    </source>
</evidence>
<dbReference type="PROSITE" id="PS51203">
    <property type="entry name" value="CS"/>
    <property type="match status" value="1"/>
</dbReference>
<feature type="domain" description="CS" evidence="9">
    <location>
        <begin position="1"/>
        <end position="89"/>
    </location>
</feature>
<feature type="coiled-coil region" evidence="7">
    <location>
        <begin position="396"/>
        <end position="430"/>
    </location>
</feature>
<dbReference type="InterPro" id="IPR048696">
    <property type="entry name" value="SHQ1-like_CS"/>
</dbReference>
<evidence type="ECO:0000259" key="9">
    <source>
        <dbReference type="PROSITE" id="PS51203"/>
    </source>
</evidence>